<gene>
    <name evidence="2" type="ORF">RHS03_05675</name>
</gene>
<feature type="region of interest" description="Disordered" evidence="1">
    <location>
        <begin position="107"/>
        <end position="220"/>
    </location>
</feature>
<evidence type="ECO:0000313" key="2">
    <source>
        <dbReference type="EMBL" id="KAF8705617.1"/>
    </source>
</evidence>
<evidence type="ECO:0000256" key="1">
    <source>
        <dbReference type="SAM" id="MobiDB-lite"/>
    </source>
</evidence>
<feature type="compositionally biased region" description="Polar residues" evidence="1">
    <location>
        <begin position="124"/>
        <end position="137"/>
    </location>
</feature>
<sequence>MASRFNQLSPVPKSPGISVANQGRLCYCDECTPSFVSTVSTVSEVSAVPEVSTVSNISATHRPLDIDSWEGYEASEAVIPDTPQYLPPLRFSTDISLIELNARKHNNKASAEGSVGPDRRKPYSSRSRGSNSRTQPMSHIVFGLAARSPGVPRRKTNSKAATSVPVDNSNHKESTVLPPHPPPREGSARAKLQPVKRTNSDYNKTPLPAIPLGPPNRNRQ</sequence>
<dbReference type="Proteomes" id="UP000602905">
    <property type="component" value="Unassembled WGS sequence"/>
</dbReference>
<protein>
    <submittedName>
        <fullName evidence="2">Uncharacterized protein</fullName>
    </submittedName>
</protein>
<evidence type="ECO:0000313" key="3">
    <source>
        <dbReference type="Proteomes" id="UP000602905"/>
    </source>
</evidence>
<dbReference type="EMBL" id="JACYCD010000053">
    <property type="protein sequence ID" value="KAF8705617.1"/>
    <property type="molecule type" value="Genomic_DNA"/>
</dbReference>
<feature type="compositionally biased region" description="Polar residues" evidence="1">
    <location>
        <begin position="158"/>
        <end position="168"/>
    </location>
</feature>
<dbReference type="AlphaFoldDB" id="A0A8H7HQF1"/>
<dbReference type="OrthoDB" id="3253071at2759"/>
<name>A0A8H7HQF1_9AGAM</name>
<reference evidence="2" key="1">
    <citation type="submission" date="2020-09" db="EMBL/GenBank/DDBJ databases">
        <title>Comparative genome analyses of four rice-infecting Rhizoctonia solani isolates reveal extensive enrichment of homogalacturonan modification genes.</title>
        <authorList>
            <person name="Lee D.-Y."/>
            <person name="Jeon J."/>
            <person name="Kim K.-T."/>
            <person name="Cheong K."/>
            <person name="Song H."/>
            <person name="Choi G."/>
            <person name="Ko J."/>
            <person name="Opiyo S.O."/>
            <person name="Zuo S."/>
            <person name="Madhav S."/>
            <person name="Lee Y.-H."/>
            <person name="Wang G.-L."/>
        </authorList>
    </citation>
    <scope>NUCLEOTIDE SEQUENCE</scope>
    <source>
        <strain evidence="2">AG1-IA WGL</strain>
    </source>
</reference>
<accession>A0A8H7HQF1</accession>
<proteinExistence type="predicted"/>
<organism evidence="2 3">
    <name type="scientific">Rhizoctonia solani</name>
    <dbReference type="NCBI Taxonomy" id="456999"/>
    <lineage>
        <taxon>Eukaryota</taxon>
        <taxon>Fungi</taxon>
        <taxon>Dikarya</taxon>
        <taxon>Basidiomycota</taxon>
        <taxon>Agaricomycotina</taxon>
        <taxon>Agaricomycetes</taxon>
        <taxon>Cantharellales</taxon>
        <taxon>Ceratobasidiaceae</taxon>
        <taxon>Rhizoctonia</taxon>
    </lineage>
</organism>
<feature type="non-terminal residue" evidence="2">
    <location>
        <position position="1"/>
    </location>
</feature>
<comment type="caution">
    <text evidence="2">The sequence shown here is derived from an EMBL/GenBank/DDBJ whole genome shotgun (WGS) entry which is preliminary data.</text>
</comment>